<keyword evidence="5 8" id="KW-0812">Transmembrane</keyword>
<feature type="transmembrane region" description="Helical" evidence="8">
    <location>
        <begin position="349"/>
        <end position="371"/>
    </location>
</feature>
<feature type="transmembrane region" description="Helical" evidence="8">
    <location>
        <begin position="423"/>
        <end position="441"/>
    </location>
</feature>
<feature type="transmembrane region" description="Helical" evidence="8">
    <location>
        <begin position="526"/>
        <end position="548"/>
    </location>
</feature>
<protein>
    <submittedName>
        <fullName evidence="10">Iron ABC transporter permease</fullName>
    </submittedName>
</protein>
<evidence type="ECO:0000256" key="8">
    <source>
        <dbReference type="RuleBase" id="RU363032"/>
    </source>
</evidence>
<keyword evidence="6 8" id="KW-1133">Transmembrane helix</keyword>
<feature type="transmembrane region" description="Helical" evidence="8">
    <location>
        <begin position="103"/>
        <end position="123"/>
    </location>
</feature>
<dbReference type="PROSITE" id="PS50928">
    <property type="entry name" value="ABC_TM1"/>
    <property type="match status" value="2"/>
</dbReference>
<evidence type="ECO:0000313" key="10">
    <source>
        <dbReference type="EMBL" id="MCG4617617.1"/>
    </source>
</evidence>
<feature type="transmembrane region" description="Helical" evidence="8">
    <location>
        <begin position="143"/>
        <end position="165"/>
    </location>
</feature>
<reference evidence="10" key="1">
    <citation type="submission" date="2022-01" db="EMBL/GenBank/DDBJ databases">
        <title>Collection of gut derived symbiotic bacterial strains cultured from healthy donors.</title>
        <authorList>
            <person name="Lin H."/>
            <person name="Kohout C."/>
            <person name="Waligurski E."/>
            <person name="Pamer E.G."/>
        </authorList>
    </citation>
    <scope>NUCLEOTIDE SEQUENCE</scope>
    <source>
        <strain evidence="10">DFI.7.46</strain>
    </source>
</reference>
<feature type="domain" description="ABC transmembrane type-1" evidence="9">
    <location>
        <begin position="68"/>
        <end position="261"/>
    </location>
</feature>
<dbReference type="InterPro" id="IPR035906">
    <property type="entry name" value="MetI-like_sf"/>
</dbReference>
<comment type="caution">
    <text evidence="10">The sequence shown here is derived from an EMBL/GenBank/DDBJ whole genome shotgun (WGS) entry which is preliminary data.</text>
</comment>
<sequence length="556" mass="59386">MSPTFARTWPLGRVFLVLAAGIPLVFLGICFFYPVLALAWLGVGQAGETGCFSTLGRVLSDSLTWRAIRDTLILALGGTFFSTLVGLPLAWVLYCLDFRFRTVLRTLVTIPFVLPTIGVAAAFKALFSEDGWLAVLRLDGTLGAVILAMVFYNVSLVVRTVGPVWARIDQRAYQAARTLGATRTRAFFTVTMQQLLGAIASAASLVFLYCSSSYSLVMVLGGIGVATLESQIYQTTSVDLDLAAAAVLALLQVVIVAVALVGSQYFQSKARGGVKLATVENSKPARGRQRLAIWGATAVIALLIVAPMAQVVTRSFRRRGQWTLQNYLDLTRPDASILIEQPVINSLGISLRAAFIGAILSTLLGALVAAVTSRHYRNPHLSRAAEIFDSLNMLPLGVSSVVIGLGFLITLAAPPWNLADSPFLLPIAQALGASPLVIRLMRPMLQTVTPKQREAAATLGATPSRIFLTIDGPYIWGALVVAFGFAFAVCFGEFGAASFLVMPESLTLPVMIYKLSGSAGPAENGMAMAAAVILCLTCSLVMSAVEALRRRKVGEY</sequence>
<evidence type="ECO:0000256" key="3">
    <source>
        <dbReference type="ARBA" id="ARBA00022475"/>
    </source>
</evidence>
<dbReference type="PANTHER" id="PTHR43357">
    <property type="entry name" value="INNER MEMBRANE ABC TRANSPORTER PERMEASE PROTEIN YDCV"/>
    <property type="match status" value="1"/>
</dbReference>
<feature type="transmembrane region" description="Helical" evidence="8">
    <location>
        <begin position="12"/>
        <end position="36"/>
    </location>
</feature>
<dbReference type="GO" id="GO:0055085">
    <property type="term" value="P:transmembrane transport"/>
    <property type="evidence" value="ECO:0007669"/>
    <property type="project" value="InterPro"/>
</dbReference>
<accession>A0AAJ1EV17</accession>
<comment type="similarity">
    <text evidence="8">Belongs to the binding-protein-dependent transport system permease family.</text>
</comment>
<dbReference type="InterPro" id="IPR000515">
    <property type="entry name" value="MetI-like"/>
</dbReference>
<dbReference type="GO" id="GO:0005886">
    <property type="term" value="C:plasma membrane"/>
    <property type="evidence" value="ECO:0007669"/>
    <property type="project" value="UniProtKB-SubCell"/>
</dbReference>
<keyword evidence="2 8" id="KW-0813">Transport</keyword>
<feature type="transmembrane region" description="Helical" evidence="8">
    <location>
        <begin position="391"/>
        <end position="411"/>
    </location>
</feature>
<evidence type="ECO:0000256" key="4">
    <source>
        <dbReference type="ARBA" id="ARBA00022519"/>
    </source>
</evidence>
<feature type="domain" description="ABC transmembrane type-1" evidence="9">
    <location>
        <begin position="347"/>
        <end position="545"/>
    </location>
</feature>
<gene>
    <name evidence="10" type="ORF">L0M99_03780</name>
</gene>
<dbReference type="RefSeq" id="WP_024058381.1">
    <property type="nucleotide sequence ID" value="NZ_JAKNHJ010000005.1"/>
</dbReference>
<feature type="transmembrane region" description="Helical" evidence="8">
    <location>
        <begin position="291"/>
        <end position="312"/>
    </location>
</feature>
<keyword evidence="3" id="KW-1003">Cell membrane</keyword>
<dbReference type="Pfam" id="PF00528">
    <property type="entry name" value="BPD_transp_1"/>
    <property type="match status" value="2"/>
</dbReference>
<evidence type="ECO:0000313" key="11">
    <source>
        <dbReference type="Proteomes" id="UP001200537"/>
    </source>
</evidence>
<comment type="subcellular location">
    <subcellularLocation>
        <location evidence="1">Cell inner membrane</location>
        <topology evidence="1">Multi-pass membrane protein</topology>
    </subcellularLocation>
    <subcellularLocation>
        <location evidence="8">Cell membrane</location>
        <topology evidence="8">Multi-pass membrane protein</topology>
    </subcellularLocation>
</comment>
<evidence type="ECO:0000256" key="6">
    <source>
        <dbReference type="ARBA" id="ARBA00022989"/>
    </source>
</evidence>
<evidence type="ECO:0000256" key="5">
    <source>
        <dbReference type="ARBA" id="ARBA00022692"/>
    </source>
</evidence>
<dbReference type="SUPFAM" id="SSF161098">
    <property type="entry name" value="MetI-like"/>
    <property type="match status" value="2"/>
</dbReference>
<feature type="transmembrane region" description="Helical" evidence="8">
    <location>
        <begin position="72"/>
        <end position="96"/>
    </location>
</feature>
<keyword evidence="4" id="KW-0997">Cell inner membrane</keyword>
<dbReference type="Gene3D" id="1.10.3720.10">
    <property type="entry name" value="MetI-like"/>
    <property type="match status" value="2"/>
</dbReference>
<evidence type="ECO:0000256" key="1">
    <source>
        <dbReference type="ARBA" id="ARBA00004429"/>
    </source>
</evidence>
<dbReference type="PANTHER" id="PTHR43357:SF4">
    <property type="entry name" value="INNER MEMBRANE ABC TRANSPORTER PERMEASE PROTEIN YDCV"/>
    <property type="match status" value="1"/>
</dbReference>
<evidence type="ECO:0000256" key="2">
    <source>
        <dbReference type="ARBA" id="ARBA00022448"/>
    </source>
</evidence>
<organism evidence="10 11">
    <name type="scientific">Varibaculum cambriense</name>
    <dbReference type="NCBI Taxonomy" id="184870"/>
    <lineage>
        <taxon>Bacteria</taxon>
        <taxon>Bacillati</taxon>
        <taxon>Actinomycetota</taxon>
        <taxon>Actinomycetes</taxon>
        <taxon>Actinomycetales</taxon>
        <taxon>Actinomycetaceae</taxon>
        <taxon>Varibaculum</taxon>
    </lineage>
</organism>
<proteinExistence type="inferred from homology"/>
<dbReference type="Proteomes" id="UP001200537">
    <property type="component" value="Unassembled WGS sequence"/>
</dbReference>
<keyword evidence="7 8" id="KW-0472">Membrane</keyword>
<evidence type="ECO:0000259" key="9">
    <source>
        <dbReference type="PROSITE" id="PS50928"/>
    </source>
</evidence>
<dbReference type="CDD" id="cd06261">
    <property type="entry name" value="TM_PBP2"/>
    <property type="match status" value="2"/>
</dbReference>
<feature type="transmembrane region" description="Helical" evidence="8">
    <location>
        <begin position="186"/>
        <end position="209"/>
    </location>
</feature>
<feature type="transmembrane region" description="Helical" evidence="8">
    <location>
        <begin position="242"/>
        <end position="261"/>
    </location>
</feature>
<dbReference type="AlphaFoldDB" id="A0AAJ1EV17"/>
<feature type="transmembrane region" description="Helical" evidence="8">
    <location>
        <begin position="474"/>
        <end position="501"/>
    </location>
</feature>
<name>A0AAJ1EV17_9ACTO</name>
<dbReference type="EMBL" id="JAKNHJ010000005">
    <property type="protein sequence ID" value="MCG4617617.1"/>
    <property type="molecule type" value="Genomic_DNA"/>
</dbReference>
<evidence type="ECO:0000256" key="7">
    <source>
        <dbReference type="ARBA" id="ARBA00023136"/>
    </source>
</evidence>